<accession>A0A7R9JVU2</accession>
<dbReference type="GO" id="GO:0070652">
    <property type="term" value="C:HAUS complex"/>
    <property type="evidence" value="ECO:0007669"/>
    <property type="project" value="TreeGrafter"/>
</dbReference>
<protein>
    <submittedName>
        <fullName evidence="2">Uncharacterized protein</fullName>
    </submittedName>
</protein>
<proteinExistence type="predicted"/>
<evidence type="ECO:0000313" key="2">
    <source>
        <dbReference type="EMBL" id="CAD7590835.1"/>
    </source>
</evidence>
<dbReference type="InterPro" id="IPR029711">
    <property type="entry name" value="Haus7-like"/>
</dbReference>
<name>A0A7R9JVU2_TIMGE</name>
<gene>
    <name evidence="2" type="ORF">TGEB3V08_LOCUS4333</name>
</gene>
<dbReference type="GO" id="GO:0051011">
    <property type="term" value="F:microtubule minus-end binding"/>
    <property type="evidence" value="ECO:0007669"/>
    <property type="project" value="TreeGrafter"/>
</dbReference>
<dbReference type="GO" id="GO:0051225">
    <property type="term" value="P:spindle assembly"/>
    <property type="evidence" value="ECO:0007669"/>
    <property type="project" value="TreeGrafter"/>
</dbReference>
<evidence type="ECO:0000256" key="1">
    <source>
        <dbReference type="SAM" id="Coils"/>
    </source>
</evidence>
<organism evidence="2">
    <name type="scientific">Timema genevievae</name>
    <name type="common">Walking stick</name>
    <dbReference type="NCBI Taxonomy" id="629358"/>
    <lineage>
        <taxon>Eukaryota</taxon>
        <taxon>Metazoa</taxon>
        <taxon>Ecdysozoa</taxon>
        <taxon>Arthropoda</taxon>
        <taxon>Hexapoda</taxon>
        <taxon>Insecta</taxon>
        <taxon>Pterygota</taxon>
        <taxon>Neoptera</taxon>
        <taxon>Polyneoptera</taxon>
        <taxon>Phasmatodea</taxon>
        <taxon>Timematodea</taxon>
        <taxon>Timematoidea</taxon>
        <taxon>Timematidae</taxon>
        <taxon>Timema</taxon>
    </lineage>
</organism>
<dbReference type="GO" id="GO:0031023">
    <property type="term" value="P:microtubule organizing center organization"/>
    <property type="evidence" value="ECO:0007669"/>
    <property type="project" value="TreeGrafter"/>
</dbReference>
<dbReference type="AlphaFoldDB" id="A0A7R9JVU2"/>
<reference evidence="2" key="1">
    <citation type="submission" date="2020-11" db="EMBL/GenBank/DDBJ databases">
        <authorList>
            <person name="Tran Van P."/>
        </authorList>
    </citation>
    <scope>NUCLEOTIDE SEQUENCE</scope>
</reference>
<dbReference type="EMBL" id="OE840481">
    <property type="protein sequence ID" value="CAD7590835.1"/>
    <property type="molecule type" value="Genomic_DNA"/>
</dbReference>
<keyword evidence="1" id="KW-0175">Coiled coil</keyword>
<feature type="coiled-coil region" evidence="1">
    <location>
        <begin position="154"/>
        <end position="230"/>
    </location>
</feature>
<dbReference type="PANTHER" id="PTHR14352">
    <property type="entry name" value="HAUS AUGMIN-LIKE COMPLEX SUBUNIT 7"/>
    <property type="match status" value="1"/>
</dbReference>
<dbReference type="PANTHER" id="PTHR14352:SF2">
    <property type="entry name" value="HAUS AUGMIN-LIKE COMPLEX SUBUNIT 7"/>
    <property type="match status" value="1"/>
</dbReference>
<sequence length="300" mass="34804">MEEIRNQFRILGAKNIAGKDESQLEEFLFTPGEERVQFLKWGIGKFNRSEDKFKNLKNCGQVEKEIFNQAVSLGLCTSLERDVLFGNSSPEKQLTVWKRLLKRLVWLETSIPLKSEEIETINAYVKNLPMDTQFQNILKMSVEDEVSLKPHSKLESINNSLEALKMEVQNLKEKVLQEEQIYRKSANTFPKCGDSETDDLKAMKERLLEIDSTKDEIKSTEENLISATNAFMELFEKQIKPCLPEQIFEDNSGVEEFDKLISCTHKQMNILHKVTQDMEELCLAKEIFMNLEREPSKIKL</sequence>